<keyword evidence="1" id="KW-0175">Coiled coil</keyword>
<dbReference type="EMBL" id="RCMK01000326">
    <property type="protein sequence ID" value="KAG2936455.1"/>
    <property type="molecule type" value="Genomic_DNA"/>
</dbReference>
<dbReference type="Proteomes" id="UP000760860">
    <property type="component" value="Unassembled WGS sequence"/>
</dbReference>
<reference evidence="2" key="2">
    <citation type="submission" date="2018-10" db="EMBL/GenBank/DDBJ databases">
        <title>Effector identification in a new, highly contiguous assembly of the strawberry crown rot pathogen Phytophthora cactorum.</title>
        <authorList>
            <person name="Armitage A.D."/>
            <person name="Nellist C.F."/>
            <person name="Bates H."/>
            <person name="Vickerstaff R.J."/>
            <person name="Harrison R.J."/>
        </authorList>
    </citation>
    <scope>NUCLEOTIDE SEQUENCE</scope>
    <source>
        <strain evidence="2">15-7</strain>
        <strain evidence="3">4032</strain>
        <strain evidence="4">4040</strain>
        <strain evidence="5">P415</strain>
        <strain evidence="6">P421</strain>
    </source>
</reference>
<evidence type="ECO:0000313" key="6">
    <source>
        <dbReference type="EMBL" id="KAG3222412.1"/>
    </source>
</evidence>
<dbReference type="EMBL" id="MJFZ01000490">
    <property type="protein sequence ID" value="RAW28417.1"/>
    <property type="molecule type" value="Genomic_DNA"/>
</dbReference>
<dbReference type="OrthoDB" id="118602at2759"/>
<dbReference type="EMBL" id="RCML01000169">
    <property type="protein sequence ID" value="KAG2987560.1"/>
    <property type="molecule type" value="Genomic_DNA"/>
</dbReference>
<evidence type="ECO:0000313" key="7">
    <source>
        <dbReference type="EMBL" id="RAW28417.1"/>
    </source>
</evidence>
<protein>
    <submittedName>
        <fullName evidence="7">Uncharacterized protein</fullName>
    </submittedName>
</protein>
<evidence type="ECO:0000313" key="5">
    <source>
        <dbReference type="EMBL" id="KAG2987560.1"/>
    </source>
</evidence>
<feature type="coiled-coil region" evidence="1">
    <location>
        <begin position="40"/>
        <end position="67"/>
    </location>
</feature>
<reference evidence="7 8" key="1">
    <citation type="submission" date="2018-01" db="EMBL/GenBank/DDBJ databases">
        <title>Draft genome of the strawberry crown rot pathogen Phytophthora cactorum.</title>
        <authorList>
            <person name="Armitage A.D."/>
            <person name="Lysoe E."/>
            <person name="Nellist C.F."/>
            <person name="Harrison R.J."/>
            <person name="Brurberg M.B."/>
        </authorList>
    </citation>
    <scope>NUCLEOTIDE SEQUENCE [LARGE SCALE GENOMIC DNA]</scope>
    <source>
        <strain evidence="7 8">10300</strain>
    </source>
</reference>
<dbReference type="Proteomes" id="UP000697107">
    <property type="component" value="Unassembled WGS sequence"/>
</dbReference>
<dbReference type="Proteomes" id="UP000774804">
    <property type="component" value="Unassembled WGS sequence"/>
</dbReference>
<dbReference type="VEuPathDB" id="FungiDB:PC110_g15202"/>
<dbReference type="Proteomes" id="UP000251314">
    <property type="component" value="Unassembled WGS sequence"/>
</dbReference>
<dbReference type="EMBL" id="RCMI01000405">
    <property type="protein sequence ID" value="KAG2912690.1"/>
    <property type="molecule type" value="Genomic_DNA"/>
</dbReference>
<sequence length="106" mass="11918">MKDCGAPRTCASGEGQPVPLSTSQLAQLLARSRVHDLSCIRDKLEEMADYTCKLSAVETEFQELLEQELDHAYQLSTNVCNPRTTDYSYMPTISVLLEECCKKLQK</sequence>
<evidence type="ECO:0000313" key="4">
    <source>
        <dbReference type="EMBL" id="KAG2936455.1"/>
    </source>
</evidence>
<dbReference type="Proteomes" id="UP000736787">
    <property type="component" value="Unassembled WGS sequence"/>
</dbReference>
<proteinExistence type="predicted"/>
<dbReference type="AlphaFoldDB" id="A0A329RUF3"/>
<organism evidence="7 8">
    <name type="scientific">Phytophthora cactorum</name>
    <dbReference type="NCBI Taxonomy" id="29920"/>
    <lineage>
        <taxon>Eukaryota</taxon>
        <taxon>Sar</taxon>
        <taxon>Stramenopiles</taxon>
        <taxon>Oomycota</taxon>
        <taxon>Peronosporomycetes</taxon>
        <taxon>Peronosporales</taxon>
        <taxon>Peronosporaceae</taxon>
        <taxon>Phytophthora</taxon>
    </lineage>
</organism>
<evidence type="ECO:0000256" key="1">
    <source>
        <dbReference type="SAM" id="Coils"/>
    </source>
</evidence>
<evidence type="ECO:0000313" key="8">
    <source>
        <dbReference type="Proteomes" id="UP000251314"/>
    </source>
</evidence>
<dbReference type="EMBL" id="RCMG01000354">
    <property type="protein sequence ID" value="KAG2855934.1"/>
    <property type="molecule type" value="Genomic_DNA"/>
</dbReference>
<dbReference type="Proteomes" id="UP000735874">
    <property type="component" value="Unassembled WGS sequence"/>
</dbReference>
<gene>
    <name evidence="7" type="ORF">PC110_g15202</name>
    <name evidence="2" type="ORF">PC113_g12024</name>
    <name evidence="3" type="ORF">PC115_g12262</name>
    <name evidence="4" type="ORF">PC117_g12105</name>
    <name evidence="5" type="ORF">PC118_g7207</name>
    <name evidence="6" type="ORF">PC129_g6869</name>
</gene>
<comment type="caution">
    <text evidence="7">The sequence shown here is derived from an EMBL/GenBank/DDBJ whole genome shotgun (WGS) entry which is preliminary data.</text>
</comment>
<evidence type="ECO:0000313" key="2">
    <source>
        <dbReference type="EMBL" id="KAG2855934.1"/>
    </source>
</evidence>
<keyword evidence="8" id="KW-1185">Reference proteome</keyword>
<name>A0A329RUF3_9STRA</name>
<accession>A0A329RUF3</accession>
<evidence type="ECO:0000313" key="3">
    <source>
        <dbReference type="EMBL" id="KAG2912690.1"/>
    </source>
</evidence>
<dbReference type="EMBL" id="RCMV01000181">
    <property type="protein sequence ID" value="KAG3222412.1"/>
    <property type="molecule type" value="Genomic_DNA"/>
</dbReference>